<protein>
    <submittedName>
        <fullName evidence="2">Cyclin-dependent protein serine/threonine kinase regulator</fullName>
    </submittedName>
</protein>
<evidence type="ECO:0000313" key="3">
    <source>
        <dbReference type="Proteomes" id="UP001362899"/>
    </source>
</evidence>
<dbReference type="InterPro" id="IPR006671">
    <property type="entry name" value="Cyclin_N"/>
</dbReference>
<reference evidence="2 3" key="1">
    <citation type="journal article" date="2023" name="Elife">
        <title>Identification of key yeast species and microbe-microbe interactions impacting larval growth of Drosophila in the wild.</title>
        <authorList>
            <person name="Mure A."/>
            <person name="Sugiura Y."/>
            <person name="Maeda R."/>
            <person name="Honda K."/>
            <person name="Sakurai N."/>
            <person name="Takahashi Y."/>
            <person name="Watada M."/>
            <person name="Katoh T."/>
            <person name="Gotoh A."/>
            <person name="Gotoh Y."/>
            <person name="Taniguchi I."/>
            <person name="Nakamura K."/>
            <person name="Hayashi T."/>
            <person name="Katayama T."/>
            <person name="Uemura T."/>
            <person name="Hattori Y."/>
        </authorList>
    </citation>
    <scope>NUCLEOTIDE SEQUENCE [LARGE SCALE GENOMIC DNA]</scope>
    <source>
        <strain evidence="2 3">SB-73</strain>
    </source>
</reference>
<name>A0AAV5RNW9_STABA</name>
<keyword evidence="2" id="KW-0418">Kinase</keyword>
<dbReference type="AlphaFoldDB" id="A0AAV5RNW9"/>
<dbReference type="GO" id="GO:0006357">
    <property type="term" value="P:regulation of transcription by RNA polymerase II"/>
    <property type="evidence" value="ECO:0007669"/>
    <property type="project" value="InterPro"/>
</dbReference>
<keyword evidence="3" id="KW-1185">Reference proteome</keyword>
<dbReference type="GO" id="GO:0016301">
    <property type="term" value="F:kinase activity"/>
    <property type="evidence" value="ECO:0007669"/>
    <property type="project" value="UniProtKB-KW"/>
</dbReference>
<dbReference type="Proteomes" id="UP001362899">
    <property type="component" value="Unassembled WGS sequence"/>
</dbReference>
<evidence type="ECO:0000259" key="1">
    <source>
        <dbReference type="Pfam" id="PF00134"/>
    </source>
</evidence>
<dbReference type="Gene3D" id="1.10.472.10">
    <property type="entry name" value="Cyclin-like"/>
    <property type="match status" value="2"/>
</dbReference>
<dbReference type="InterPro" id="IPR036915">
    <property type="entry name" value="Cyclin-like_sf"/>
</dbReference>
<accession>A0AAV5RNW9</accession>
<dbReference type="InterPro" id="IPR043198">
    <property type="entry name" value="Cyclin/Ssn8"/>
</dbReference>
<sequence>MSGDYLESTQHKYWTFTKNELINIRKLDAPYARIRLFLGEQLNLLGLKLNCRQRVVSTAQVFLSRTFLKIRLEDMNLYLVTATCLYMASRAEEQQLHARIVVREAAKLWPRMMPTETSYLAECEFYLLEELRTCLVIYHAYNPLIRISKEYDLTPDEFQAAWEAINDASLCDIPLLFSPKVIAFAAMFMVLILRPELDGGRTPLAIKNRLDILSVSIGRRSTLDLTQLAYCIQEFLSLYSLMESINRRSVANEIEQLL</sequence>
<evidence type="ECO:0000313" key="2">
    <source>
        <dbReference type="EMBL" id="GMM52376.1"/>
    </source>
</evidence>
<dbReference type="GO" id="GO:0016538">
    <property type="term" value="F:cyclin-dependent protein serine/threonine kinase regulator activity"/>
    <property type="evidence" value="ECO:0007669"/>
    <property type="project" value="InterPro"/>
</dbReference>
<dbReference type="PIRSF" id="PIRSF028758">
    <property type="entry name" value="Cyclin, C/H/G types"/>
    <property type="match status" value="1"/>
</dbReference>
<dbReference type="EMBL" id="BTGC01000008">
    <property type="protein sequence ID" value="GMM52376.1"/>
    <property type="molecule type" value="Genomic_DNA"/>
</dbReference>
<comment type="caution">
    <text evidence="2">The sequence shown here is derived from an EMBL/GenBank/DDBJ whole genome shotgun (WGS) entry which is preliminary data.</text>
</comment>
<dbReference type="PANTHER" id="PTHR10026">
    <property type="entry name" value="CYCLIN"/>
    <property type="match status" value="1"/>
</dbReference>
<dbReference type="Pfam" id="PF00134">
    <property type="entry name" value="Cyclin_N"/>
    <property type="match status" value="1"/>
</dbReference>
<dbReference type="SUPFAM" id="SSF47954">
    <property type="entry name" value="Cyclin-like"/>
    <property type="match status" value="2"/>
</dbReference>
<feature type="domain" description="Cyclin N-terminal" evidence="1">
    <location>
        <begin position="33"/>
        <end position="131"/>
    </location>
</feature>
<gene>
    <name evidence="2" type="ORF">DASB73_033390</name>
</gene>
<keyword evidence="2" id="KW-0808">Transferase</keyword>
<organism evidence="2 3">
    <name type="scientific">Starmerella bacillaris</name>
    <name type="common">Yeast</name>
    <name type="synonym">Candida zemplinina</name>
    <dbReference type="NCBI Taxonomy" id="1247836"/>
    <lineage>
        <taxon>Eukaryota</taxon>
        <taxon>Fungi</taxon>
        <taxon>Dikarya</taxon>
        <taxon>Ascomycota</taxon>
        <taxon>Saccharomycotina</taxon>
        <taxon>Dipodascomycetes</taxon>
        <taxon>Dipodascales</taxon>
        <taxon>Trichomonascaceae</taxon>
        <taxon>Starmerella</taxon>
    </lineage>
</organism>
<dbReference type="CDD" id="cd20546">
    <property type="entry name" value="CYCLIN_SpCG1C_ScCTK2-like_rpt2"/>
    <property type="match status" value="1"/>
</dbReference>
<proteinExistence type="predicted"/>